<accession>A0ABY7U224</accession>
<dbReference type="InterPro" id="IPR029016">
    <property type="entry name" value="GAF-like_dom_sf"/>
</dbReference>
<dbReference type="PANTHER" id="PTHR33121:SF70">
    <property type="entry name" value="SIGNALING PROTEIN YKOW"/>
    <property type="match status" value="1"/>
</dbReference>
<dbReference type="Pfam" id="PF00990">
    <property type="entry name" value="GGDEF"/>
    <property type="match status" value="1"/>
</dbReference>
<reference evidence="4 5" key="1">
    <citation type="submission" date="2023-02" db="EMBL/GenBank/DDBJ databases">
        <title>Genome sequence of Novosphingobium humi KACC 19094.</title>
        <authorList>
            <person name="Kim S."/>
            <person name="Heo J."/>
            <person name="Kwon S.-W."/>
        </authorList>
    </citation>
    <scope>NUCLEOTIDE SEQUENCE [LARGE SCALE GENOMIC DNA]</scope>
    <source>
        <strain evidence="4 5">KACC 19094</strain>
        <plasmid evidence="4 5">unnamed1</plasmid>
    </source>
</reference>
<dbReference type="SMART" id="SM00052">
    <property type="entry name" value="EAL"/>
    <property type="match status" value="1"/>
</dbReference>
<dbReference type="PROSITE" id="PS50887">
    <property type="entry name" value="GGDEF"/>
    <property type="match status" value="1"/>
</dbReference>
<dbReference type="NCBIfam" id="TIGR00254">
    <property type="entry name" value="GGDEF"/>
    <property type="match status" value="1"/>
</dbReference>
<feature type="region of interest" description="Disordered" evidence="1">
    <location>
        <begin position="610"/>
        <end position="635"/>
    </location>
</feature>
<dbReference type="Proteomes" id="UP001218231">
    <property type="component" value="Plasmid unnamed1"/>
</dbReference>
<dbReference type="Gene3D" id="3.30.450.40">
    <property type="match status" value="1"/>
</dbReference>
<protein>
    <submittedName>
        <fullName evidence="4">EAL domain-containing protein</fullName>
    </submittedName>
</protein>
<dbReference type="InterPro" id="IPR029787">
    <property type="entry name" value="Nucleotide_cyclase"/>
</dbReference>
<dbReference type="Gene3D" id="3.30.70.270">
    <property type="match status" value="1"/>
</dbReference>
<dbReference type="Pfam" id="PF00563">
    <property type="entry name" value="EAL"/>
    <property type="match status" value="1"/>
</dbReference>
<dbReference type="CDD" id="cd01949">
    <property type="entry name" value="GGDEF"/>
    <property type="match status" value="1"/>
</dbReference>
<name>A0ABY7U224_9SPHN</name>
<dbReference type="PROSITE" id="PS50883">
    <property type="entry name" value="EAL"/>
    <property type="match status" value="1"/>
</dbReference>
<dbReference type="InterPro" id="IPR043128">
    <property type="entry name" value="Rev_trsase/Diguanyl_cyclase"/>
</dbReference>
<keyword evidence="4" id="KW-0614">Plasmid</keyword>
<keyword evidence="5" id="KW-1185">Reference proteome</keyword>
<gene>
    <name evidence="4" type="ORF">PQ457_21490</name>
</gene>
<dbReference type="SUPFAM" id="SSF55781">
    <property type="entry name" value="GAF domain-like"/>
    <property type="match status" value="1"/>
</dbReference>
<dbReference type="SMART" id="SM00065">
    <property type="entry name" value="GAF"/>
    <property type="match status" value="1"/>
</dbReference>
<dbReference type="InterPro" id="IPR035919">
    <property type="entry name" value="EAL_sf"/>
</dbReference>
<dbReference type="RefSeq" id="WP_273619836.1">
    <property type="nucleotide sequence ID" value="NZ_CP117418.1"/>
</dbReference>
<dbReference type="EMBL" id="CP117418">
    <property type="protein sequence ID" value="WCT79563.1"/>
    <property type="molecule type" value="Genomic_DNA"/>
</dbReference>
<dbReference type="Pfam" id="PF13185">
    <property type="entry name" value="GAF_2"/>
    <property type="match status" value="1"/>
</dbReference>
<dbReference type="PANTHER" id="PTHR33121">
    <property type="entry name" value="CYCLIC DI-GMP PHOSPHODIESTERASE PDEF"/>
    <property type="match status" value="1"/>
</dbReference>
<evidence type="ECO:0000259" key="3">
    <source>
        <dbReference type="PROSITE" id="PS50887"/>
    </source>
</evidence>
<feature type="domain" description="EAL" evidence="2">
    <location>
        <begin position="339"/>
        <end position="594"/>
    </location>
</feature>
<dbReference type="SUPFAM" id="SSF55073">
    <property type="entry name" value="Nucleotide cyclase"/>
    <property type="match status" value="1"/>
</dbReference>
<evidence type="ECO:0000256" key="1">
    <source>
        <dbReference type="SAM" id="MobiDB-lite"/>
    </source>
</evidence>
<dbReference type="CDD" id="cd01948">
    <property type="entry name" value="EAL"/>
    <property type="match status" value="1"/>
</dbReference>
<dbReference type="InterPro" id="IPR000160">
    <property type="entry name" value="GGDEF_dom"/>
</dbReference>
<dbReference type="SUPFAM" id="SSF141868">
    <property type="entry name" value="EAL domain-like"/>
    <property type="match status" value="1"/>
</dbReference>
<evidence type="ECO:0000313" key="4">
    <source>
        <dbReference type="EMBL" id="WCT79563.1"/>
    </source>
</evidence>
<geneLocation type="plasmid" evidence="4 5">
    <name>unnamed1</name>
</geneLocation>
<dbReference type="InterPro" id="IPR050706">
    <property type="entry name" value="Cyclic-di-GMP_PDE-like"/>
</dbReference>
<organism evidence="4 5">
    <name type="scientific">Novosphingobium humi</name>
    <dbReference type="NCBI Taxonomy" id="2282397"/>
    <lineage>
        <taxon>Bacteria</taxon>
        <taxon>Pseudomonadati</taxon>
        <taxon>Pseudomonadota</taxon>
        <taxon>Alphaproteobacteria</taxon>
        <taxon>Sphingomonadales</taxon>
        <taxon>Sphingomonadaceae</taxon>
        <taxon>Novosphingobium</taxon>
    </lineage>
</organism>
<dbReference type="SMART" id="SM00267">
    <property type="entry name" value="GGDEF"/>
    <property type="match status" value="1"/>
</dbReference>
<feature type="domain" description="GGDEF" evidence="3">
    <location>
        <begin position="198"/>
        <end position="330"/>
    </location>
</feature>
<evidence type="ECO:0000313" key="5">
    <source>
        <dbReference type="Proteomes" id="UP001218231"/>
    </source>
</evidence>
<dbReference type="InterPro" id="IPR001633">
    <property type="entry name" value="EAL_dom"/>
</dbReference>
<dbReference type="InterPro" id="IPR003018">
    <property type="entry name" value="GAF"/>
</dbReference>
<sequence length="635" mass="68709">MIDLRVTTLEHIARGDSLDRVMDHLCRAFEANFPEVTCSVLMVDRGGMLHPLAAPSLPDAYSAGLNNLAIGPNVGSCGTAAYIRAPVEVRDIAGDPRWANFRDAALPLGLRACWSSPILDPSGLVLATFALYFRQSRGPTQDERQLVEICIHLCELAMARHLRVTERERSANMDALTNLPNRRSFEQTLEHIDCDTPGSWALMLVDLDNLKTTNDTFGHEAGDRLLQETAGRLAKLASPDRAFRIGGDEFAILIVAPDRLDALEAFARHVLTHLGVTIDFTTFSILPEATIGFAALGAQDHGAADTRRNADHALYHAKSVHRGGFRGYTPDMSDPVAARLSSISAVQAAMAEGRLRAWYQPIVRLSDRRIVGLEALCRMVTPDGAIIPAGAFAEATLAPGIASQLTRVMLEMVAADLRLWRESGIPPISMAVNVTATDLRGSRLLSVITQAFAGDRELIGQLVLEVNESVYFDRHDRHMAATIDALREQGIRIALDDFGTGYASLTHLLDFPFDSLKIDKSFIDRLTVDDLSSTIIAALLAIADKRGATVTAEGIEHADQAERLGEMGCPFGQGYLFAPATDRSETARLLIRHAATGPISAPMPLVEVHRGVPPSPSARFPSPGGDGQISAGTAR</sequence>
<evidence type="ECO:0000259" key="2">
    <source>
        <dbReference type="PROSITE" id="PS50883"/>
    </source>
</evidence>
<dbReference type="Gene3D" id="3.20.20.450">
    <property type="entry name" value="EAL domain"/>
    <property type="match status" value="1"/>
</dbReference>
<proteinExistence type="predicted"/>